<dbReference type="SUPFAM" id="SSF50494">
    <property type="entry name" value="Trypsin-like serine proteases"/>
    <property type="match status" value="1"/>
</dbReference>
<evidence type="ECO:0000313" key="1">
    <source>
        <dbReference type="EMBL" id="OGZ35511.1"/>
    </source>
</evidence>
<gene>
    <name evidence="1" type="ORF">A2815_00710</name>
</gene>
<evidence type="ECO:0008006" key="3">
    <source>
        <dbReference type="Google" id="ProtNLM"/>
    </source>
</evidence>
<dbReference type="InterPro" id="IPR009003">
    <property type="entry name" value="Peptidase_S1_PA"/>
</dbReference>
<sequence length="256" mass="27971">MKQKIFKLILILIIGGLGGVLADQFLLPFLADAPFFSQIEFIERAKDGTTIINKTERITIAENTAAEEAIRRINPSITAVQTLSKNKQIIREGTGFIVFSDGLIITAADLVPEKAGQYLVFQENSSSTAQVIKRDGKNNLALLKIEKTNLPVVPLADLSELALGERIILMGVQTPHLLEKDAGQVPKDNFYRFINLGTIRGIKEETISLNLSEEDPLANGGPLINTKGEVVGLNLVNQNGLTKTAPVNIIKEFIKI</sequence>
<reference evidence="1 2" key="1">
    <citation type="journal article" date="2016" name="Nat. Commun.">
        <title>Thousands of microbial genomes shed light on interconnected biogeochemical processes in an aquifer system.</title>
        <authorList>
            <person name="Anantharaman K."/>
            <person name="Brown C.T."/>
            <person name="Hug L.A."/>
            <person name="Sharon I."/>
            <person name="Castelle C.J."/>
            <person name="Probst A.J."/>
            <person name="Thomas B.C."/>
            <person name="Singh A."/>
            <person name="Wilkins M.J."/>
            <person name="Karaoz U."/>
            <person name="Brodie E.L."/>
            <person name="Williams K.H."/>
            <person name="Hubbard S.S."/>
            <person name="Banfield J.F."/>
        </authorList>
    </citation>
    <scope>NUCLEOTIDE SEQUENCE [LARGE SCALE GENOMIC DNA]</scope>
</reference>
<proteinExistence type="predicted"/>
<dbReference type="EMBL" id="MHMY01000010">
    <property type="protein sequence ID" value="OGZ35511.1"/>
    <property type="molecule type" value="Genomic_DNA"/>
</dbReference>
<evidence type="ECO:0000313" key="2">
    <source>
        <dbReference type="Proteomes" id="UP000176974"/>
    </source>
</evidence>
<organism evidence="1 2">
    <name type="scientific">Candidatus Portnoybacteria bacterium RIFCSPHIGHO2_01_FULL_40_12b</name>
    <dbReference type="NCBI Taxonomy" id="1801994"/>
    <lineage>
        <taxon>Bacteria</taxon>
        <taxon>Candidatus Portnoyibacteriota</taxon>
    </lineage>
</organism>
<comment type="caution">
    <text evidence="1">The sequence shown here is derived from an EMBL/GenBank/DDBJ whole genome shotgun (WGS) entry which is preliminary data.</text>
</comment>
<dbReference type="PANTHER" id="PTHR22939">
    <property type="entry name" value="SERINE PROTEASE FAMILY S1C HTRA-RELATED"/>
    <property type="match status" value="1"/>
</dbReference>
<dbReference type="Pfam" id="PF13365">
    <property type="entry name" value="Trypsin_2"/>
    <property type="match status" value="1"/>
</dbReference>
<dbReference type="AlphaFoldDB" id="A0A1G2FD83"/>
<accession>A0A1G2FD83</accession>
<protein>
    <recommendedName>
        <fullName evidence="3">Serine protease</fullName>
    </recommendedName>
</protein>
<dbReference type="Gene3D" id="2.40.10.120">
    <property type="match status" value="1"/>
</dbReference>
<dbReference type="PANTHER" id="PTHR22939:SF129">
    <property type="entry name" value="SERINE PROTEASE HTRA2, MITOCHONDRIAL"/>
    <property type="match status" value="1"/>
</dbReference>
<name>A0A1G2FD83_9BACT</name>
<dbReference type="Proteomes" id="UP000176974">
    <property type="component" value="Unassembled WGS sequence"/>
</dbReference>